<dbReference type="PANTHER" id="PTHR46553">
    <property type="entry name" value="ADENINE NUCLEOTIDE ALPHA HYDROLASES-LIKE SUPERFAMILY PROTEIN"/>
    <property type="match status" value="1"/>
</dbReference>
<organism evidence="3 4">
    <name type="scientific">Streptomyces xinghaiensis</name>
    <dbReference type="NCBI Taxonomy" id="1038928"/>
    <lineage>
        <taxon>Bacteria</taxon>
        <taxon>Bacillati</taxon>
        <taxon>Actinomycetota</taxon>
        <taxon>Actinomycetes</taxon>
        <taxon>Kitasatosporales</taxon>
        <taxon>Streptomycetaceae</taxon>
        <taxon>Streptomyces</taxon>
    </lineage>
</organism>
<evidence type="ECO:0000259" key="2">
    <source>
        <dbReference type="Pfam" id="PF00582"/>
    </source>
</evidence>
<protein>
    <submittedName>
        <fullName evidence="3">Universal stress protein</fullName>
    </submittedName>
</protein>
<comment type="caution">
    <text evidence="3">The sequence shown here is derived from an EMBL/GenBank/DDBJ whole genome shotgun (WGS) entry which is preliminary data.</text>
</comment>
<dbReference type="Pfam" id="PF00582">
    <property type="entry name" value="Usp"/>
    <property type="match status" value="2"/>
</dbReference>
<name>A0A420UTP3_9ACTN</name>
<evidence type="ECO:0000256" key="1">
    <source>
        <dbReference type="ARBA" id="ARBA00008791"/>
    </source>
</evidence>
<sequence length="291" mass="31370">MPRPVVAGLDGTRASFAAADWAAREALQRELPMTLVHAWSWEPVDLPVTRDEETQREAARRMLHEAAAGLEERYPDLDLTVEQPPAPAVAALLERSEDAEMLVLGTRGYGPLLGFLLGSVGLQVLVRAGGPVVMVRAAEDESDRPERRRDEVVAGLHQLTAGGEPVFAFAFAHAAAHGMRLRAVRAWSLPTVFNYSPAAMKLADESGGIEAHEKKLLHDALKPWRERYPEVEVVEHVDIGAAAEVLLSASARAGLMVVGRRGNPGRGRHLGPVAHATLHHAGCPVAVVAHD</sequence>
<dbReference type="SUPFAM" id="SSF52402">
    <property type="entry name" value="Adenine nucleotide alpha hydrolases-like"/>
    <property type="match status" value="2"/>
</dbReference>
<dbReference type="EMBL" id="JNAD02000026">
    <property type="protein sequence ID" value="RKM90113.1"/>
    <property type="molecule type" value="Genomic_DNA"/>
</dbReference>
<dbReference type="InterPro" id="IPR006016">
    <property type="entry name" value="UspA"/>
</dbReference>
<evidence type="ECO:0000313" key="3">
    <source>
        <dbReference type="EMBL" id="RKM90113.1"/>
    </source>
</evidence>
<dbReference type="Proteomes" id="UP000028058">
    <property type="component" value="Unassembled WGS sequence"/>
</dbReference>
<dbReference type="InterPro" id="IPR014729">
    <property type="entry name" value="Rossmann-like_a/b/a_fold"/>
</dbReference>
<accession>A0A420UTP3</accession>
<dbReference type="RefSeq" id="WP_043467990.1">
    <property type="nucleotide sequence ID" value="NZ_CP134822.1"/>
</dbReference>
<dbReference type="Gene3D" id="3.40.50.620">
    <property type="entry name" value="HUPs"/>
    <property type="match status" value="2"/>
</dbReference>
<dbReference type="AlphaFoldDB" id="A0A420UTP3"/>
<feature type="domain" description="UspA" evidence="2">
    <location>
        <begin position="1"/>
        <end position="136"/>
    </location>
</feature>
<reference evidence="3 4" key="1">
    <citation type="journal article" date="2014" name="Genome Announc.">
        <title>Draft Genome Sequence of Streptomyces fradiae ATCC 19609, a Strain Highly Sensitive to Antibiotics.</title>
        <authorList>
            <person name="Bekker O.B."/>
            <person name="Klimina K.M."/>
            <person name="Vatlin A.A."/>
            <person name="Zakharevich N.V."/>
            <person name="Kasianov A.S."/>
            <person name="Danilenko V.N."/>
        </authorList>
    </citation>
    <scope>NUCLEOTIDE SEQUENCE [LARGE SCALE GENOMIC DNA]</scope>
    <source>
        <strain evidence="3 4">ATCC 19609</strain>
    </source>
</reference>
<feature type="domain" description="UspA" evidence="2">
    <location>
        <begin position="164"/>
        <end position="288"/>
    </location>
</feature>
<dbReference type="InterPro" id="IPR006015">
    <property type="entry name" value="Universal_stress_UspA"/>
</dbReference>
<gene>
    <name evidence="3" type="ORF">SFRA_032305</name>
</gene>
<comment type="similarity">
    <text evidence="1">Belongs to the universal stress protein A family.</text>
</comment>
<dbReference type="OrthoDB" id="4867015at2"/>
<keyword evidence="4" id="KW-1185">Reference proteome</keyword>
<evidence type="ECO:0000313" key="4">
    <source>
        <dbReference type="Proteomes" id="UP000028058"/>
    </source>
</evidence>
<dbReference type="PRINTS" id="PR01438">
    <property type="entry name" value="UNVRSLSTRESS"/>
</dbReference>
<dbReference type="PANTHER" id="PTHR46553:SF3">
    <property type="entry name" value="ADENINE NUCLEOTIDE ALPHA HYDROLASES-LIKE SUPERFAMILY PROTEIN"/>
    <property type="match status" value="1"/>
</dbReference>
<proteinExistence type="inferred from homology"/>